<proteinExistence type="predicted"/>
<accession>A0ACA9KPR0</accession>
<gene>
    <name evidence="1" type="ORF">SPELUC_LOCUS2350</name>
</gene>
<organism evidence="1 2">
    <name type="scientific">Cetraspora pellucida</name>
    <dbReference type="NCBI Taxonomy" id="1433469"/>
    <lineage>
        <taxon>Eukaryota</taxon>
        <taxon>Fungi</taxon>
        <taxon>Fungi incertae sedis</taxon>
        <taxon>Mucoromycota</taxon>
        <taxon>Glomeromycotina</taxon>
        <taxon>Glomeromycetes</taxon>
        <taxon>Diversisporales</taxon>
        <taxon>Gigasporaceae</taxon>
        <taxon>Cetraspora</taxon>
    </lineage>
</organism>
<comment type="caution">
    <text evidence="1">The sequence shown here is derived from an EMBL/GenBank/DDBJ whole genome shotgun (WGS) entry which is preliminary data.</text>
</comment>
<keyword evidence="2" id="KW-1185">Reference proteome</keyword>
<dbReference type="EMBL" id="CAJVPW010001527">
    <property type="protein sequence ID" value="CAG8486236.1"/>
    <property type="molecule type" value="Genomic_DNA"/>
</dbReference>
<evidence type="ECO:0000313" key="1">
    <source>
        <dbReference type="EMBL" id="CAG8486236.1"/>
    </source>
</evidence>
<protein>
    <submittedName>
        <fullName evidence="1">4536_t:CDS:1</fullName>
    </submittedName>
</protein>
<sequence>MLQLELGKIYECMKNLKKENKLILQRWLKKINNEVSFYDSKLDAHSNTSKFQSIKQRTHLETHRIHKMRK</sequence>
<name>A0ACA9KPR0_9GLOM</name>
<dbReference type="Proteomes" id="UP000789366">
    <property type="component" value="Unassembled WGS sequence"/>
</dbReference>
<evidence type="ECO:0000313" key="2">
    <source>
        <dbReference type="Proteomes" id="UP000789366"/>
    </source>
</evidence>
<reference evidence="1" key="1">
    <citation type="submission" date="2021-06" db="EMBL/GenBank/DDBJ databases">
        <authorList>
            <person name="Kallberg Y."/>
            <person name="Tangrot J."/>
            <person name="Rosling A."/>
        </authorList>
    </citation>
    <scope>NUCLEOTIDE SEQUENCE</scope>
    <source>
        <strain evidence="1">28 12/20/2015</strain>
    </source>
</reference>